<gene>
    <name evidence="15" type="primary">SLA1</name>
    <name evidence="15" type="ORF">EHS24_009103</name>
</gene>
<comment type="caution">
    <text evidence="15">The sequence shown here is derived from an EMBL/GenBank/DDBJ whole genome shotgun (WGS) entry which is preliminary data.</text>
</comment>
<dbReference type="RefSeq" id="XP_028475470.1">
    <property type="nucleotide sequence ID" value="XM_028624398.1"/>
</dbReference>
<organism evidence="15 16">
    <name type="scientific">Apiotrichum porosum</name>
    <dbReference type="NCBI Taxonomy" id="105984"/>
    <lineage>
        <taxon>Eukaryota</taxon>
        <taxon>Fungi</taxon>
        <taxon>Dikarya</taxon>
        <taxon>Basidiomycota</taxon>
        <taxon>Agaricomycotina</taxon>
        <taxon>Tremellomycetes</taxon>
        <taxon>Trichosporonales</taxon>
        <taxon>Trichosporonaceae</taxon>
        <taxon>Apiotrichum</taxon>
    </lineage>
</organism>
<dbReference type="Proteomes" id="UP000279236">
    <property type="component" value="Unassembled WGS sequence"/>
</dbReference>
<feature type="compositionally biased region" description="Polar residues" evidence="13">
    <location>
        <begin position="536"/>
        <end position="546"/>
    </location>
</feature>
<feature type="region of interest" description="Disordered" evidence="13">
    <location>
        <begin position="789"/>
        <end position="852"/>
    </location>
</feature>
<feature type="region of interest" description="Disordered" evidence="13">
    <location>
        <begin position="1033"/>
        <end position="1055"/>
    </location>
</feature>
<reference evidence="15 16" key="1">
    <citation type="submission" date="2018-11" db="EMBL/GenBank/DDBJ databases">
        <title>Genome sequence of Apiotrichum porosum DSM 27194.</title>
        <authorList>
            <person name="Aliyu H."/>
            <person name="Gorte O."/>
            <person name="Ochsenreither K."/>
        </authorList>
    </citation>
    <scope>NUCLEOTIDE SEQUENCE [LARGE SCALE GENOMIC DNA]</scope>
    <source>
        <strain evidence="15 16">DSM 27194</strain>
    </source>
</reference>
<feature type="compositionally biased region" description="Basic and acidic residues" evidence="13">
    <location>
        <begin position="421"/>
        <end position="453"/>
    </location>
</feature>
<dbReference type="STRING" id="105984.A0A427XNZ3"/>
<dbReference type="Pfam" id="PF24081">
    <property type="entry name" value="PH_SLA1"/>
    <property type="match status" value="1"/>
</dbReference>
<dbReference type="AlphaFoldDB" id="A0A427XNZ3"/>
<keyword evidence="9" id="KW-0009">Actin-binding</keyword>
<dbReference type="OrthoDB" id="5971719at2759"/>
<dbReference type="PRINTS" id="PR00452">
    <property type="entry name" value="SH3DOMAIN"/>
</dbReference>
<dbReference type="InterPro" id="IPR001452">
    <property type="entry name" value="SH3_domain"/>
</dbReference>
<dbReference type="InterPro" id="IPR035800">
    <property type="entry name" value="Sla1_SH3_1"/>
</dbReference>
<feature type="region of interest" description="Disordered" evidence="13">
    <location>
        <begin position="711"/>
        <end position="771"/>
    </location>
</feature>
<dbReference type="GO" id="GO:0006897">
    <property type="term" value="P:endocytosis"/>
    <property type="evidence" value="ECO:0007669"/>
    <property type="project" value="UniProtKB-KW"/>
</dbReference>
<feature type="compositionally biased region" description="Basic and acidic residues" evidence="13">
    <location>
        <begin position="471"/>
        <end position="491"/>
    </location>
</feature>
<dbReference type="InterPro" id="IPR036028">
    <property type="entry name" value="SH3-like_dom_sf"/>
</dbReference>
<keyword evidence="6 11" id="KW-0728">SH3 domain</keyword>
<dbReference type="GO" id="GO:0010008">
    <property type="term" value="C:endosome membrane"/>
    <property type="evidence" value="ECO:0007669"/>
    <property type="project" value="UniProtKB-SubCell"/>
</dbReference>
<evidence type="ECO:0000256" key="5">
    <source>
        <dbReference type="ARBA" id="ARBA00020357"/>
    </source>
</evidence>
<evidence type="ECO:0000256" key="2">
    <source>
        <dbReference type="ARBA" id="ARBA00004134"/>
    </source>
</evidence>
<keyword evidence="16" id="KW-1185">Reference proteome</keyword>
<dbReference type="Gene3D" id="2.30.30.700">
    <property type="entry name" value="SLA1 homology domain 1"/>
    <property type="match status" value="1"/>
</dbReference>
<dbReference type="SUPFAM" id="SSF50044">
    <property type="entry name" value="SH3-domain"/>
    <property type="match status" value="3"/>
</dbReference>
<feature type="compositionally biased region" description="Acidic residues" evidence="13">
    <location>
        <begin position="269"/>
        <end position="278"/>
    </location>
</feature>
<sequence length="1160" mass="125586">MAYVGVVKALYDYEAQNPDDELSFKEDQILYIVEKGDDDWWKAKSKDVEGQEGTLGLIPFTYVEELPPMNQTRALYAYEKTSPEELTMDEDAVLIVYDEEDDWLLVRVEGSEELLGFVPKNYCEPFDAVDGVAVPDAADAEAEIEAQRAEEERARAAALQRELQRKDKVETWSVSQLDGKKKKKGTLGVGGGAIFFASESDKSPVKQYPITDLTHVEQSGAKVIVLTVSSLGEPLEFNTGSAKTTKEILAKLATSKQAAGEALQIQADEAAEEEDSAEEAGPTPGPPVMPIPIPEPKQVRFSEPEPTSPAAPRMLPPALNGGASKAPRVESANVLYDFEADGDDELTVHEGEVLTIVDKENDEWWQVRNAQGKEGVVPAQYVELVAGGAAAAAAPVVDHAAASRKAEAEAAAAAAAVEQTRREEAARKEEQRRAIERAAAERAEQEAADRQLAEEIEAEESAKRQQQARQQADHARQQREEEIARRREAARNHAPPAISKRPPPHDVKEAARSLPSGREKSAAPRPTENNRPKPNPQRTRTWSDRTGQFKVDAEFLGMNGDKLRLHKTNGVIIEVPIGKMSGDDAQYVKRVQSRRADREKRQSTVDSDDVPLGWTQPPRRPSQQMSQESASRSAPPKSTRERRPTFDWFAFFLEAGCAMDDCTRYAANFERDRIDESILVDLDPPTMRSLGLREGDVIRVRKHIQVKYDKKAAPNTANDEEYARKLQEQETGGSATAAPGLFTGPNGKLANNTRRGRPERRGTITDTVDTGAIAAAGDQLRKMSLQPIEPTPAPKVATPPVSISMSPPPEEKKPEAPKSGFDDDAWTIKPAAKPASPAPPRATPSPSIATAPANGTDALLAQIQGMRPASTGPAPGGAAFEELARPGPIPQRASTTPQPAMAPPSSYGLGAANTATPMAQLQAQQTAAPQMMAPPQPDPNAPRGPLAPLPVNQGLLNPMQPAMTGMFVPTHNSGSGTQSPFGNSMAVQQTGYMQPMQTGFQQPMQPAYTGFPGYQQPQQQPQQQTAFNAIANMPPPQVPQQTGAGGGGGDQFAPSNIFSAMKRTDFTRSEDTNPQSSNKYDALRPLTTGYNGAPQVYPQATGMPGMQMQPTGMMGMGMQQQQQPQMQMGQMGMPGMMPQMTGYPGQQMGGYMGQGGYGYQ</sequence>
<comment type="similarity">
    <text evidence="4">Belongs to the SLA1 family.</text>
</comment>
<dbReference type="GO" id="GO:0030674">
    <property type="term" value="F:protein-macromolecule adaptor activity"/>
    <property type="evidence" value="ECO:0007669"/>
    <property type="project" value="InterPro"/>
</dbReference>
<dbReference type="InterPro" id="IPR056996">
    <property type="entry name" value="PH_SLA1"/>
</dbReference>
<evidence type="ECO:0000256" key="8">
    <source>
        <dbReference type="ARBA" id="ARBA00022753"/>
    </source>
</evidence>
<dbReference type="Gene3D" id="1.10.150.50">
    <property type="entry name" value="Transcription Factor, Ets-1"/>
    <property type="match status" value="1"/>
</dbReference>
<keyword evidence="10" id="KW-0206">Cytoskeleton</keyword>
<accession>A0A427XNZ3</accession>
<dbReference type="Pfam" id="PF00018">
    <property type="entry name" value="SH3_1"/>
    <property type="match status" value="3"/>
</dbReference>
<dbReference type="PANTHER" id="PTHR15735">
    <property type="entry name" value="FCH AND DOUBLE SH3 DOMAINS PROTEIN"/>
    <property type="match status" value="1"/>
</dbReference>
<keyword evidence="10" id="KW-0963">Cytoplasm</keyword>
<dbReference type="GeneID" id="39593646"/>
<feature type="coiled-coil region" evidence="12">
    <location>
        <begin position="137"/>
        <end position="169"/>
    </location>
</feature>
<dbReference type="EMBL" id="RSCE01000008">
    <property type="protein sequence ID" value="RSH80523.1"/>
    <property type="molecule type" value="Genomic_DNA"/>
</dbReference>
<dbReference type="GO" id="GO:0030479">
    <property type="term" value="C:actin cortical patch"/>
    <property type="evidence" value="ECO:0007669"/>
    <property type="project" value="UniProtKB-SubCell"/>
</dbReference>
<proteinExistence type="inferred from homology"/>
<evidence type="ECO:0000259" key="14">
    <source>
        <dbReference type="PROSITE" id="PS50002"/>
    </source>
</evidence>
<feature type="compositionally biased region" description="Basic and acidic residues" evidence="13">
    <location>
        <begin position="594"/>
        <end position="603"/>
    </location>
</feature>
<evidence type="ECO:0000256" key="7">
    <source>
        <dbReference type="ARBA" id="ARBA00022583"/>
    </source>
</evidence>
<feature type="compositionally biased region" description="Pro residues" evidence="13">
    <location>
        <begin position="283"/>
        <end position="295"/>
    </location>
</feature>
<dbReference type="PROSITE" id="PS50002">
    <property type="entry name" value="SH3"/>
    <property type="match status" value="3"/>
</dbReference>
<dbReference type="InterPro" id="IPR007131">
    <property type="entry name" value="SHD1"/>
</dbReference>
<evidence type="ECO:0000256" key="3">
    <source>
        <dbReference type="ARBA" id="ARBA00004413"/>
    </source>
</evidence>
<feature type="domain" description="SH3" evidence="14">
    <location>
        <begin position="2"/>
        <end position="68"/>
    </location>
</feature>
<evidence type="ECO:0000256" key="1">
    <source>
        <dbReference type="ARBA" id="ARBA00004125"/>
    </source>
</evidence>
<evidence type="ECO:0000256" key="9">
    <source>
        <dbReference type="ARBA" id="ARBA00023203"/>
    </source>
</evidence>
<feature type="compositionally biased region" description="Low complexity" evidence="13">
    <location>
        <begin position="868"/>
        <end position="879"/>
    </location>
</feature>
<dbReference type="Pfam" id="PF18017">
    <property type="entry name" value="SAM_4"/>
    <property type="match status" value="1"/>
</dbReference>
<feature type="domain" description="SH3" evidence="14">
    <location>
        <begin position="69"/>
        <end position="128"/>
    </location>
</feature>
<feature type="region of interest" description="Disordered" evidence="13">
    <location>
        <begin position="867"/>
        <end position="912"/>
    </location>
</feature>
<feature type="region of interest" description="Disordered" evidence="13">
    <location>
        <begin position="591"/>
        <end position="641"/>
    </location>
</feature>
<keyword evidence="8" id="KW-0967">Endosome</keyword>
<keyword evidence="7" id="KW-0254">Endocytosis</keyword>
<dbReference type="GO" id="GO:0003779">
    <property type="term" value="F:actin binding"/>
    <property type="evidence" value="ECO:0007669"/>
    <property type="project" value="UniProtKB-KW"/>
</dbReference>
<evidence type="ECO:0000256" key="10">
    <source>
        <dbReference type="ARBA" id="ARBA00023212"/>
    </source>
</evidence>
<evidence type="ECO:0000256" key="6">
    <source>
        <dbReference type="ARBA" id="ARBA00022443"/>
    </source>
</evidence>
<dbReference type="CDD" id="cd11773">
    <property type="entry name" value="SH3_Sla1p_1"/>
    <property type="match status" value="1"/>
</dbReference>
<protein>
    <recommendedName>
        <fullName evidence="5">Actin cytoskeleton-regulatory complex protein SLA1</fullName>
    </recommendedName>
</protein>
<dbReference type="InterPro" id="IPR013761">
    <property type="entry name" value="SAM/pointed_sf"/>
</dbReference>
<evidence type="ECO:0000256" key="12">
    <source>
        <dbReference type="SAM" id="Coils"/>
    </source>
</evidence>
<feature type="compositionally biased region" description="Basic and acidic residues" evidence="13">
    <location>
        <begin position="503"/>
        <end position="522"/>
    </location>
</feature>
<evidence type="ECO:0000313" key="16">
    <source>
        <dbReference type="Proteomes" id="UP000279236"/>
    </source>
</evidence>
<feature type="domain" description="SH3" evidence="14">
    <location>
        <begin position="327"/>
        <end position="387"/>
    </location>
</feature>
<evidence type="ECO:0000313" key="15">
    <source>
        <dbReference type="EMBL" id="RSH80523.1"/>
    </source>
</evidence>
<evidence type="ECO:0000256" key="13">
    <source>
        <dbReference type="SAM" id="MobiDB-lite"/>
    </source>
</evidence>
<comment type="subcellular location">
    <subcellularLocation>
        <location evidence="3">Cell membrane</location>
        <topology evidence="3">Peripheral membrane protein</topology>
        <orientation evidence="3">Cytoplasmic side</orientation>
    </subcellularLocation>
    <subcellularLocation>
        <location evidence="2">Cytoplasm</location>
        <location evidence="2">Cytoskeleton</location>
        <location evidence="2">Actin patch</location>
    </subcellularLocation>
    <subcellularLocation>
        <location evidence="1">Endosome membrane</location>
        <topology evidence="1">Peripheral membrane protein</topology>
        <orientation evidence="1">Cytoplasmic side</orientation>
    </subcellularLocation>
</comment>
<dbReference type="GO" id="GO:0043130">
    <property type="term" value="F:ubiquitin binding"/>
    <property type="evidence" value="ECO:0007669"/>
    <property type="project" value="InterPro"/>
</dbReference>
<dbReference type="GO" id="GO:0042802">
    <property type="term" value="F:identical protein binding"/>
    <property type="evidence" value="ECO:0007669"/>
    <property type="project" value="InterPro"/>
</dbReference>
<feature type="region of interest" description="Disordered" evidence="13">
    <location>
        <begin position="421"/>
        <end position="546"/>
    </location>
</feature>
<dbReference type="Gene3D" id="2.30.30.40">
    <property type="entry name" value="SH3 Domains"/>
    <property type="match status" value="3"/>
</dbReference>
<keyword evidence="12" id="KW-0175">Coiled coil</keyword>
<dbReference type="SMART" id="SM00326">
    <property type="entry name" value="SH3"/>
    <property type="match status" value="3"/>
</dbReference>
<dbReference type="PANTHER" id="PTHR15735:SF21">
    <property type="entry name" value="PROTEIN NERVOUS WRECK"/>
    <property type="match status" value="1"/>
</dbReference>
<evidence type="ECO:0000256" key="11">
    <source>
        <dbReference type="PROSITE-ProRule" id="PRU00192"/>
    </source>
</evidence>
<name>A0A427XNZ3_9TREE</name>
<dbReference type="Pfam" id="PF03983">
    <property type="entry name" value="SHD1"/>
    <property type="match status" value="1"/>
</dbReference>
<evidence type="ECO:0000256" key="4">
    <source>
        <dbReference type="ARBA" id="ARBA00007948"/>
    </source>
</evidence>
<dbReference type="GO" id="GO:0005886">
    <property type="term" value="C:plasma membrane"/>
    <property type="evidence" value="ECO:0007669"/>
    <property type="project" value="UniProtKB-SubCell"/>
</dbReference>
<feature type="region of interest" description="Disordered" evidence="13">
    <location>
        <begin position="267"/>
        <end position="326"/>
    </location>
</feature>